<gene>
    <name evidence="2" type="ORF">PCOR1329_LOCUS13912</name>
</gene>
<feature type="region of interest" description="Disordered" evidence="1">
    <location>
        <begin position="1"/>
        <end position="40"/>
    </location>
</feature>
<dbReference type="Proteomes" id="UP001189429">
    <property type="component" value="Unassembled WGS sequence"/>
</dbReference>
<feature type="non-terminal residue" evidence="2">
    <location>
        <position position="526"/>
    </location>
</feature>
<name>A0ABN9QT75_9DINO</name>
<dbReference type="EMBL" id="CAUYUJ010004125">
    <property type="protein sequence ID" value="CAK0808272.1"/>
    <property type="molecule type" value="Genomic_DNA"/>
</dbReference>
<sequence length="526" mass="57527">MEAKAAAETTRAAGSVSLVRASPPWAGKGPGGASPPRPLAPEERGMWLCMVVLGQSLSQSHRDQVTHARAIARFGLEGAQAEAQQTHLHIGKLSQQMLPKKQRLTKLEEVAQSATVSVLEARKQLQETEVQLQNAKQRAAMQLGTQAQAQPVVPVEAARAEVSHQQKKQRREVYKGVQCRVGGALILLRKGHSGQGRQVQDLLEKARGPPEISWKCKSWVAWRKTRFSLGGHRAEPLQSAIQDQVEALEEEWKRIWRLRHRGIAVWEGSYQRTYMHGGKVKSCEMEIWQQAPVTEAARKLGIEVGESVSEPLELGAAIAAGRYFAAALLNVALLKLDPMFLVNSLPLQMWARAVVSHYYSLVTDIQMKLAFDCAVEVRPRGCRAARGPAGPVVITMRRLEWDIVAWDARVNADGASMYIALAGPEITRTGALVDSARAQFQFPKSLQGAGATSVSVSSVPSRASQAAAGRCRYEPRWFRGGQEADSWAKKGTKVPVGTRGMHMCSCRSAFEAEAVALDEGLDAFLA</sequence>
<accession>A0ABN9QT75</accession>
<evidence type="ECO:0000313" key="2">
    <source>
        <dbReference type="EMBL" id="CAK0808272.1"/>
    </source>
</evidence>
<evidence type="ECO:0000313" key="3">
    <source>
        <dbReference type="Proteomes" id="UP001189429"/>
    </source>
</evidence>
<comment type="caution">
    <text evidence="2">The sequence shown here is derived from an EMBL/GenBank/DDBJ whole genome shotgun (WGS) entry which is preliminary data.</text>
</comment>
<evidence type="ECO:0000256" key="1">
    <source>
        <dbReference type="SAM" id="MobiDB-lite"/>
    </source>
</evidence>
<proteinExistence type="predicted"/>
<feature type="compositionally biased region" description="Low complexity" evidence="1">
    <location>
        <begin position="1"/>
        <end position="13"/>
    </location>
</feature>
<keyword evidence="3" id="KW-1185">Reference proteome</keyword>
<protein>
    <submittedName>
        <fullName evidence="2">Uncharacterized protein</fullName>
    </submittedName>
</protein>
<organism evidence="2 3">
    <name type="scientific">Prorocentrum cordatum</name>
    <dbReference type="NCBI Taxonomy" id="2364126"/>
    <lineage>
        <taxon>Eukaryota</taxon>
        <taxon>Sar</taxon>
        <taxon>Alveolata</taxon>
        <taxon>Dinophyceae</taxon>
        <taxon>Prorocentrales</taxon>
        <taxon>Prorocentraceae</taxon>
        <taxon>Prorocentrum</taxon>
    </lineage>
</organism>
<reference evidence="2" key="1">
    <citation type="submission" date="2023-10" db="EMBL/GenBank/DDBJ databases">
        <authorList>
            <person name="Chen Y."/>
            <person name="Shah S."/>
            <person name="Dougan E. K."/>
            <person name="Thang M."/>
            <person name="Chan C."/>
        </authorList>
    </citation>
    <scope>NUCLEOTIDE SEQUENCE [LARGE SCALE GENOMIC DNA]</scope>
</reference>